<evidence type="ECO:0000313" key="2">
    <source>
        <dbReference type="EMBL" id="KAK6539534.1"/>
    </source>
</evidence>
<organism evidence="2 3">
    <name type="scientific">Orbilia ellipsospora</name>
    <dbReference type="NCBI Taxonomy" id="2528407"/>
    <lineage>
        <taxon>Eukaryota</taxon>
        <taxon>Fungi</taxon>
        <taxon>Dikarya</taxon>
        <taxon>Ascomycota</taxon>
        <taxon>Pezizomycotina</taxon>
        <taxon>Orbiliomycetes</taxon>
        <taxon>Orbiliales</taxon>
        <taxon>Orbiliaceae</taxon>
        <taxon>Orbilia</taxon>
    </lineage>
</organism>
<accession>A0AAV9XEH3</accession>
<dbReference type="AlphaFoldDB" id="A0AAV9XEH3"/>
<feature type="region of interest" description="Disordered" evidence="1">
    <location>
        <begin position="79"/>
        <end position="102"/>
    </location>
</feature>
<dbReference type="Proteomes" id="UP001365542">
    <property type="component" value="Unassembled WGS sequence"/>
</dbReference>
<gene>
    <name evidence="2" type="ORF">TWF694_009750</name>
</gene>
<feature type="compositionally biased region" description="Polar residues" evidence="1">
    <location>
        <begin position="91"/>
        <end position="102"/>
    </location>
</feature>
<comment type="caution">
    <text evidence="2">The sequence shown here is derived from an EMBL/GenBank/DDBJ whole genome shotgun (WGS) entry which is preliminary data.</text>
</comment>
<name>A0AAV9XEH3_9PEZI</name>
<reference evidence="2 3" key="1">
    <citation type="submission" date="2019-10" db="EMBL/GenBank/DDBJ databases">
        <authorList>
            <person name="Palmer J.M."/>
        </authorList>
    </citation>
    <scope>NUCLEOTIDE SEQUENCE [LARGE SCALE GENOMIC DNA]</scope>
    <source>
        <strain evidence="2 3">TWF694</strain>
    </source>
</reference>
<dbReference type="Gene3D" id="3.30.160.20">
    <property type="match status" value="2"/>
</dbReference>
<evidence type="ECO:0000313" key="3">
    <source>
        <dbReference type="Proteomes" id="UP001365542"/>
    </source>
</evidence>
<dbReference type="EMBL" id="JAVHJO010000006">
    <property type="protein sequence ID" value="KAK6539534.1"/>
    <property type="molecule type" value="Genomic_DNA"/>
</dbReference>
<evidence type="ECO:0008006" key="4">
    <source>
        <dbReference type="Google" id="ProtNLM"/>
    </source>
</evidence>
<dbReference type="SUPFAM" id="SSF54768">
    <property type="entry name" value="dsRNA-binding domain-like"/>
    <property type="match status" value="2"/>
</dbReference>
<keyword evidence="3" id="KW-1185">Reference proteome</keyword>
<evidence type="ECO:0000256" key="1">
    <source>
        <dbReference type="SAM" id="MobiDB-lite"/>
    </source>
</evidence>
<proteinExistence type="predicted"/>
<sequence length="419" mass="46363">MEDRLIKKEAVDYDMNYSYSPTSLDPPPAYGTMPPDAGKKLLESLAAGGSGSTCFFTDHGAVSLEMKLKRVGEYLEDVPVKNTKPPARPLSPQTFSSLPSAVKQNPQDLTKVVGERGTSSYVSELYEYIQGHRPKNPVEKFVFEEPFQQQFTVVLKIQGFQDVIPPFDRKGDDPEDTPKLFPSKKLAKEYVAKLALDMLKAIPPEPEHITVGPGKLKSESPMGELNKYCSQNALPRPHIIDTSNSKPPYNFGCEIMIDINGEHKFGDPNPYHPNKTAARNHAAQKALEWIARENPKIIKVKSKSGKSSRVLAPGSRITIDASGKTVGEIATEACAILGFKAPQKELVPIPHLTGFYNVWVNLEHSEKTTRIGPLKNIFGQKKASKAAMKATLRAVQFLAEAEYQVYVEISGDFDFDLDD</sequence>
<dbReference type="CDD" id="cd00048">
    <property type="entry name" value="DSRM_SF"/>
    <property type="match status" value="1"/>
</dbReference>
<protein>
    <recommendedName>
        <fullName evidence="4">DRBM domain-containing protein</fullName>
    </recommendedName>
</protein>